<dbReference type="CDD" id="cd03789">
    <property type="entry name" value="GT9_LPS_heptosyltransferase"/>
    <property type="match status" value="1"/>
</dbReference>
<dbReference type="AlphaFoldDB" id="A0A1F4SH98"/>
<dbReference type="STRING" id="1802579.A2310_02465"/>
<reference evidence="3 4" key="1">
    <citation type="journal article" date="2016" name="Nat. Commun.">
        <title>Thousands of microbial genomes shed light on interconnected biogeochemical processes in an aquifer system.</title>
        <authorList>
            <person name="Anantharaman K."/>
            <person name="Brown C.T."/>
            <person name="Hug L.A."/>
            <person name="Sharon I."/>
            <person name="Castelle C.J."/>
            <person name="Probst A.J."/>
            <person name="Thomas B.C."/>
            <person name="Singh A."/>
            <person name="Wilkins M.J."/>
            <person name="Karaoz U."/>
            <person name="Brodie E.L."/>
            <person name="Williams K.H."/>
            <person name="Hubbard S.S."/>
            <person name="Banfield J.F."/>
        </authorList>
    </citation>
    <scope>NUCLEOTIDE SEQUENCE [LARGE SCALE GENOMIC DNA]</scope>
</reference>
<dbReference type="EMBL" id="MEUB01000059">
    <property type="protein sequence ID" value="OGC19759.1"/>
    <property type="molecule type" value="Genomic_DNA"/>
</dbReference>
<name>A0A1F4SH98_UNCSA</name>
<dbReference type="GO" id="GO:0009244">
    <property type="term" value="P:lipopolysaccharide core region biosynthetic process"/>
    <property type="evidence" value="ECO:0007669"/>
    <property type="project" value="TreeGrafter"/>
</dbReference>
<evidence type="ECO:0000313" key="3">
    <source>
        <dbReference type="EMBL" id="OGC19759.1"/>
    </source>
</evidence>
<dbReference type="InterPro" id="IPR002201">
    <property type="entry name" value="Glyco_trans_9"/>
</dbReference>
<proteinExistence type="predicted"/>
<dbReference type="Gene3D" id="3.40.50.2000">
    <property type="entry name" value="Glycogen Phosphorylase B"/>
    <property type="match status" value="2"/>
</dbReference>
<organism evidence="3 4">
    <name type="scientific">candidate division WOR-1 bacterium RIFOXYB2_FULL_37_13</name>
    <dbReference type="NCBI Taxonomy" id="1802579"/>
    <lineage>
        <taxon>Bacteria</taxon>
        <taxon>Bacillati</taxon>
        <taxon>Saganbacteria</taxon>
    </lineage>
</organism>
<evidence type="ECO:0000256" key="2">
    <source>
        <dbReference type="ARBA" id="ARBA00022679"/>
    </source>
</evidence>
<evidence type="ECO:0008006" key="5">
    <source>
        <dbReference type="Google" id="ProtNLM"/>
    </source>
</evidence>
<dbReference type="GO" id="GO:0008713">
    <property type="term" value="F:ADP-heptose-lipopolysaccharide heptosyltransferase activity"/>
    <property type="evidence" value="ECO:0007669"/>
    <property type="project" value="TreeGrafter"/>
</dbReference>
<keyword evidence="2" id="KW-0808">Transferase</keyword>
<gene>
    <name evidence="3" type="ORF">A2310_02465</name>
</gene>
<comment type="caution">
    <text evidence="3">The sequence shown here is derived from an EMBL/GenBank/DDBJ whole genome shotgun (WGS) entry which is preliminary data.</text>
</comment>
<accession>A0A1F4SH98</accession>
<evidence type="ECO:0000256" key="1">
    <source>
        <dbReference type="ARBA" id="ARBA00022676"/>
    </source>
</evidence>
<evidence type="ECO:0000313" key="4">
    <source>
        <dbReference type="Proteomes" id="UP000178417"/>
    </source>
</evidence>
<dbReference type="Pfam" id="PF01075">
    <property type="entry name" value="Glyco_transf_9"/>
    <property type="match status" value="1"/>
</dbReference>
<dbReference type="InterPro" id="IPR051199">
    <property type="entry name" value="LPS_LOS_Heptosyltrfase"/>
</dbReference>
<sequence length="454" mass="51208">MAYKINPDNIKNILIIRPDAIGDCVLITPAIHLLKKNFRAGRLTILCSPYTKDLFINNPEINEVIEDNKKLSLNKLLQRKNFDLSVHFYNEFHYALLAKLAKIKYRLGDNSKPLLNPFYNIRSNCRWNDLTLHEVEHNILLLSPLGISLPDGIVPLKIISNNELKIKFENEYQINPEDFVVGIHIGTGKGNKAWLPERYAKTIDYLTATLHAKVIITGSKKELPVAEKIIGLCKAKPINLVNKTNLEELISITSRYNLYIGVDTGPLHIAAALKIPTVAIFPTKFVKPTEWGPWETPHVIIRKAVNCSQKCLPANCPFDDCLKAISVSDVILGIKALMEGNENKTVEKAKPDWFKKSINVFTNRQEIICELSVAGYHSVEIGMAASPIKLMKQMIKEDINIIHWVGTNCPLALKIAKLLATPYLPIPPLLIHEKQISDCSAKTLVNLYRKKFTE</sequence>
<dbReference type="GO" id="GO:0005829">
    <property type="term" value="C:cytosol"/>
    <property type="evidence" value="ECO:0007669"/>
    <property type="project" value="TreeGrafter"/>
</dbReference>
<dbReference type="SUPFAM" id="SSF53756">
    <property type="entry name" value="UDP-Glycosyltransferase/glycogen phosphorylase"/>
    <property type="match status" value="1"/>
</dbReference>
<dbReference type="Proteomes" id="UP000178417">
    <property type="component" value="Unassembled WGS sequence"/>
</dbReference>
<dbReference type="PANTHER" id="PTHR30160">
    <property type="entry name" value="TETRAACYLDISACCHARIDE 4'-KINASE-RELATED"/>
    <property type="match status" value="1"/>
</dbReference>
<protein>
    <recommendedName>
        <fullName evidence="5">Lipopolysaccharide heptosyltransferase II</fullName>
    </recommendedName>
</protein>
<keyword evidence="1" id="KW-0328">Glycosyltransferase</keyword>